<accession>A0ABQ6N924</accession>
<dbReference type="EMBL" id="BRYB01006541">
    <property type="protein sequence ID" value="GMI51363.1"/>
    <property type="molecule type" value="Genomic_DNA"/>
</dbReference>
<gene>
    <name evidence="1" type="ORF">TeGR_g8970</name>
</gene>
<evidence type="ECO:0000313" key="1">
    <source>
        <dbReference type="EMBL" id="GMI51363.1"/>
    </source>
</evidence>
<name>A0ABQ6N924_9STRA</name>
<keyword evidence="2" id="KW-1185">Reference proteome</keyword>
<evidence type="ECO:0000313" key="2">
    <source>
        <dbReference type="Proteomes" id="UP001165060"/>
    </source>
</evidence>
<sequence length="466" mass="50965">MSAAPFLTLCAELTAPHGMLLIPFTVPLPPPPSLLTERSLSSSSWTHFMSSNPALFEHVDSHFEPEMTAYVQHLIDMTLTSRAEVKSYLQHQAPHTTSLLLSETACVSSPGLSFHGGSLYLPFSLFDPSSAADWAYFFADAPPPASVNLVDGACQHLDEGHLRTMGDLYLPAPSTIVCDGSALPLDPPSCPSSAFLGTSVINLDRRPDRWSAFLSLLDSAPSVLESLSPLSRSPAADGSVMNLADPSIVSQFSLSSWTDSKGQLHNPHSHHGYSAPVIANALSHRGLWNSVAERSTSPLDHLLILEDDVDSFDENFSSSFSSLLARLERDPSWDIVFLGTFSEDIEYHNHRVLEFFPDSPATISFEVTHPPAGSTLAIGGEPVYLDVSIITDVAPNIFSRRHERSRLCVGEGGGEMVCQLVVKGERVRLDRLKVEEGERVIVVELADMFDRIVDRKELPLRVVNQR</sequence>
<protein>
    <submittedName>
        <fullName evidence="1">Uncharacterized protein</fullName>
    </submittedName>
</protein>
<proteinExistence type="predicted"/>
<comment type="caution">
    <text evidence="1">The sequence shown here is derived from an EMBL/GenBank/DDBJ whole genome shotgun (WGS) entry which is preliminary data.</text>
</comment>
<organism evidence="1 2">
    <name type="scientific">Tetraparma gracilis</name>
    <dbReference type="NCBI Taxonomy" id="2962635"/>
    <lineage>
        <taxon>Eukaryota</taxon>
        <taxon>Sar</taxon>
        <taxon>Stramenopiles</taxon>
        <taxon>Ochrophyta</taxon>
        <taxon>Bolidophyceae</taxon>
        <taxon>Parmales</taxon>
        <taxon>Triparmaceae</taxon>
        <taxon>Tetraparma</taxon>
    </lineage>
</organism>
<dbReference type="Proteomes" id="UP001165060">
    <property type="component" value="Unassembled WGS sequence"/>
</dbReference>
<reference evidence="1 2" key="1">
    <citation type="journal article" date="2023" name="Commun. Biol.">
        <title>Genome analysis of Parmales, the sister group of diatoms, reveals the evolutionary specialization of diatoms from phago-mixotrophs to photoautotrophs.</title>
        <authorList>
            <person name="Ban H."/>
            <person name="Sato S."/>
            <person name="Yoshikawa S."/>
            <person name="Yamada K."/>
            <person name="Nakamura Y."/>
            <person name="Ichinomiya M."/>
            <person name="Sato N."/>
            <person name="Blanc-Mathieu R."/>
            <person name="Endo H."/>
            <person name="Kuwata A."/>
            <person name="Ogata H."/>
        </authorList>
    </citation>
    <scope>NUCLEOTIDE SEQUENCE [LARGE SCALE GENOMIC DNA]</scope>
</reference>